<dbReference type="InterPro" id="IPR052018">
    <property type="entry name" value="PHP_domain"/>
</dbReference>
<dbReference type="Proteomes" id="UP001164761">
    <property type="component" value="Chromosome"/>
</dbReference>
<dbReference type="EMBL" id="CP104067">
    <property type="protein sequence ID" value="WAH39998.1"/>
    <property type="molecule type" value="Genomic_DNA"/>
</dbReference>
<dbReference type="SMART" id="SM00481">
    <property type="entry name" value="POLIIIAc"/>
    <property type="match status" value="1"/>
</dbReference>
<reference evidence="2" key="1">
    <citation type="submission" date="2022-08" db="EMBL/GenBank/DDBJ databases">
        <title>Alicyclobacillus fastidiosus DSM 17978, complete genome.</title>
        <authorList>
            <person name="Wang Q."/>
            <person name="Cai R."/>
            <person name="Wang Z."/>
        </authorList>
    </citation>
    <scope>NUCLEOTIDE SEQUENCE</scope>
    <source>
        <strain evidence="2">DSM 17978</strain>
    </source>
</reference>
<organism evidence="2 3">
    <name type="scientific">Alicyclobacillus fastidiosus</name>
    <dbReference type="NCBI Taxonomy" id="392011"/>
    <lineage>
        <taxon>Bacteria</taxon>
        <taxon>Bacillati</taxon>
        <taxon>Bacillota</taxon>
        <taxon>Bacilli</taxon>
        <taxon>Bacillales</taxon>
        <taxon>Alicyclobacillaceae</taxon>
        <taxon>Alicyclobacillus</taxon>
    </lineage>
</organism>
<evidence type="ECO:0000313" key="2">
    <source>
        <dbReference type="EMBL" id="WAH39998.1"/>
    </source>
</evidence>
<dbReference type="RefSeq" id="WP_268003896.1">
    <property type="nucleotide sequence ID" value="NZ_BSUT01000001.1"/>
</dbReference>
<dbReference type="PANTHER" id="PTHR42924:SF3">
    <property type="entry name" value="POLYMERASE_HISTIDINOL PHOSPHATASE N-TERMINAL DOMAIN-CONTAINING PROTEIN"/>
    <property type="match status" value="1"/>
</dbReference>
<dbReference type="Gene3D" id="3.20.20.140">
    <property type="entry name" value="Metal-dependent hydrolases"/>
    <property type="match status" value="1"/>
</dbReference>
<sequence length="423" mass="46919">MTSVLNLSTDVTELDKGRFLELPFDVPNDIYEICITINVTPQAKEPCIIDVGLCDPAQVRGWSGSTKYDLRISLDEATPGYLAGDLPTGRWAILLGVYVIGKSGAHVDAEVTFVKASRQWLQGDLHIHTLHSDGAYTLSELDEIARRTGLDFIGLTDHNTTSQNYMYPRDSSVTYIPAMELTTYHGHANLFGIPNPCDDFRVQVPSDVTGLLQEARRRGARISVNHPYDDGGPSCQWQWGYDVPFDWLEVWNGPWRPSNEQSVALWQSMLAQGRRVVAVAGSDTHREHPYVRHGYPTTYVYASSKRASDILSAIHAGHASLSYCPSGPRIELTCGAALMGDEVGASDAAVNVHVEGVEPKDVVVVIAEDGEVERHEVTERGDWTTEVRHASTRFIRAELWRYFAEVDGLRMAALANPIFFMAE</sequence>
<evidence type="ECO:0000259" key="1">
    <source>
        <dbReference type="SMART" id="SM00481"/>
    </source>
</evidence>
<gene>
    <name evidence="2" type="ORF">NZD89_16530</name>
</gene>
<proteinExistence type="predicted"/>
<dbReference type="PANTHER" id="PTHR42924">
    <property type="entry name" value="EXONUCLEASE"/>
    <property type="match status" value="1"/>
</dbReference>
<dbReference type="CDD" id="cd07432">
    <property type="entry name" value="PHP_HisPPase"/>
    <property type="match status" value="1"/>
</dbReference>
<feature type="domain" description="Polymerase/histidinol phosphatase N-terminal" evidence="1">
    <location>
        <begin position="123"/>
        <end position="185"/>
    </location>
</feature>
<dbReference type="InterPro" id="IPR003141">
    <property type="entry name" value="Pol/His_phosphatase_N"/>
</dbReference>
<dbReference type="NCBIfam" id="NF038032">
    <property type="entry name" value="CehA_McbA_metalo"/>
    <property type="match status" value="1"/>
</dbReference>
<protein>
    <submittedName>
        <fullName evidence="2">CehA/McbA family metallohydrolase</fullName>
    </submittedName>
</protein>
<keyword evidence="3" id="KW-1185">Reference proteome</keyword>
<evidence type="ECO:0000313" key="3">
    <source>
        <dbReference type="Proteomes" id="UP001164761"/>
    </source>
</evidence>
<dbReference type="SUPFAM" id="SSF89550">
    <property type="entry name" value="PHP domain-like"/>
    <property type="match status" value="1"/>
</dbReference>
<accession>A0ABY6ZAT7</accession>
<dbReference type="InterPro" id="IPR016195">
    <property type="entry name" value="Pol/histidinol_Pase-like"/>
</dbReference>
<name>A0ABY6ZAT7_9BACL</name>